<name>A0A450X969_9GAMM</name>
<dbReference type="AlphaFoldDB" id="A0A450X969"/>
<comment type="similarity">
    <text evidence="2">Belongs to the PTPS family. QueD subfamily.</text>
</comment>
<dbReference type="Gene3D" id="3.30.479.10">
    <property type="entry name" value="6-pyruvoyl tetrahydropterin synthase/QueD"/>
    <property type="match status" value="1"/>
</dbReference>
<dbReference type="GO" id="GO:0070497">
    <property type="term" value="F:6-carboxytetrahydropterin synthase activity"/>
    <property type="evidence" value="ECO:0007669"/>
    <property type="project" value="UniProtKB-EC"/>
</dbReference>
<dbReference type="SUPFAM" id="SSF55620">
    <property type="entry name" value="Tetrahydrobiopterin biosynthesis enzymes-like"/>
    <property type="match status" value="1"/>
</dbReference>
<evidence type="ECO:0000256" key="3">
    <source>
        <dbReference type="ARBA" id="ARBA00012982"/>
    </source>
</evidence>
<evidence type="ECO:0000256" key="1">
    <source>
        <dbReference type="ARBA" id="ARBA00005061"/>
    </source>
</evidence>
<sequence length="185" mass="21017">MSLEKSYLISREIDINASRRIPYQDGNDMGEKKCGNLRGHRFAITAICSSALHDPGDDQKDVFDFTFLKHAMMETIHEPCDHGLILWCEDEVLPSLIPEQDRKALLGGKDKSQWSGPPLPWSGTGTVGALYVIPYLPVTENLVRLWYDLLAPEIIERSQNRAKLEQIKVWETPNWWMAYPASFGG</sequence>
<organism evidence="7">
    <name type="scientific">Candidatus Kentrum sp. MB</name>
    <dbReference type="NCBI Taxonomy" id="2138164"/>
    <lineage>
        <taxon>Bacteria</taxon>
        <taxon>Pseudomonadati</taxon>
        <taxon>Pseudomonadota</taxon>
        <taxon>Gammaproteobacteria</taxon>
        <taxon>Candidatus Kentrum</taxon>
    </lineage>
</organism>
<dbReference type="EMBL" id="CAADFO010000016">
    <property type="protein sequence ID" value="VFK25836.1"/>
    <property type="molecule type" value="Genomic_DNA"/>
</dbReference>
<proteinExistence type="inferred from homology"/>
<evidence type="ECO:0000313" key="9">
    <source>
        <dbReference type="EMBL" id="VFK75089.1"/>
    </source>
</evidence>
<reference evidence="7" key="1">
    <citation type="submission" date="2019-02" db="EMBL/GenBank/DDBJ databases">
        <authorList>
            <person name="Gruber-Vodicka R. H."/>
            <person name="Seah K. B. B."/>
        </authorList>
    </citation>
    <scope>NUCLEOTIDE SEQUENCE</scope>
    <source>
        <strain evidence="7">BECK_BZ197</strain>
        <strain evidence="9">BECK_BZ198</strain>
        <strain evidence="8">BECK_BZ199</strain>
    </source>
</reference>
<dbReference type="EMBL" id="CAADFQ010000002">
    <property type="protein sequence ID" value="VFK27200.1"/>
    <property type="molecule type" value="Genomic_DNA"/>
</dbReference>
<dbReference type="InterPro" id="IPR038418">
    <property type="entry name" value="6-PTP_synth/QueD_sf"/>
</dbReference>
<comment type="pathway">
    <text evidence="1">Purine metabolism; 7-cyano-7-deazaguanine biosynthesis.</text>
</comment>
<comment type="catalytic activity">
    <reaction evidence="6">
        <text>7,8-dihydroneopterin 3'-triphosphate + H2O = 6-carboxy-5,6,7,8-tetrahydropterin + triphosphate + acetaldehyde + 2 H(+)</text>
        <dbReference type="Rhea" id="RHEA:27966"/>
        <dbReference type="ChEBI" id="CHEBI:15343"/>
        <dbReference type="ChEBI" id="CHEBI:15377"/>
        <dbReference type="ChEBI" id="CHEBI:15378"/>
        <dbReference type="ChEBI" id="CHEBI:18036"/>
        <dbReference type="ChEBI" id="CHEBI:58462"/>
        <dbReference type="ChEBI" id="CHEBI:61032"/>
        <dbReference type="EC" id="4.1.2.50"/>
    </reaction>
</comment>
<dbReference type="EMBL" id="CAADGH010000015">
    <property type="protein sequence ID" value="VFK75089.1"/>
    <property type="molecule type" value="Genomic_DNA"/>
</dbReference>
<evidence type="ECO:0000256" key="6">
    <source>
        <dbReference type="ARBA" id="ARBA00048807"/>
    </source>
</evidence>
<dbReference type="InterPro" id="IPR007115">
    <property type="entry name" value="6-PTP_synth/QueD"/>
</dbReference>
<accession>A0A450X969</accession>
<evidence type="ECO:0000256" key="4">
    <source>
        <dbReference type="ARBA" id="ARBA00018141"/>
    </source>
</evidence>
<dbReference type="EC" id="4.1.2.50" evidence="3"/>
<protein>
    <recommendedName>
        <fullName evidence="4">6-carboxy-5,6,7,8-tetrahydropterin synthase</fullName>
        <ecNumber evidence="3">4.1.2.50</ecNumber>
    </recommendedName>
    <alternativeName>
        <fullName evidence="5">Queuosine biosynthesis protein QueD</fullName>
    </alternativeName>
</protein>
<dbReference type="UniPathway" id="UPA00391"/>
<evidence type="ECO:0000256" key="5">
    <source>
        <dbReference type="ARBA" id="ARBA00031449"/>
    </source>
</evidence>
<evidence type="ECO:0000313" key="8">
    <source>
        <dbReference type="EMBL" id="VFK27200.1"/>
    </source>
</evidence>
<evidence type="ECO:0000313" key="7">
    <source>
        <dbReference type="EMBL" id="VFK25836.1"/>
    </source>
</evidence>
<gene>
    <name evidence="7" type="ORF">BECKMB1821G_GA0114241_101626</name>
    <name evidence="9" type="ORF">BECKMB1821H_GA0114242_101526</name>
    <name evidence="8" type="ORF">BECKMB1821I_GA0114274_100277</name>
</gene>
<dbReference type="Pfam" id="PF01242">
    <property type="entry name" value="PTPS"/>
    <property type="match status" value="1"/>
</dbReference>
<evidence type="ECO:0000256" key="2">
    <source>
        <dbReference type="ARBA" id="ARBA00008900"/>
    </source>
</evidence>